<dbReference type="RefSeq" id="XP_070858075.1">
    <property type="nucleotide sequence ID" value="XM_071000763.1"/>
</dbReference>
<keyword evidence="3" id="KW-1185">Reference proteome</keyword>
<feature type="signal peptide" evidence="1">
    <location>
        <begin position="1"/>
        <end position="22"/>
    </location>
</feature>
<reference evidence="2 3" key="1">
    <citation type="submission" date="2020-05" db="EMBL/GenBank/DDBJ databases">
        <title>Ceratocystis lukuohia genome.</title>
        <authorList>
            <person name="Harrington T.C."/>
            <person name="Kim K."/>
            <person name="Mayers C.G."/>
        </authorList>
    </citation>
    <scope>NUCLEOTIDE SEQUENCE [LARGE SCALE GENOMIC DNA]</scope>
    <source>
        <strain evidence="2 3">C4212</strain>
    </source>
</reference>
<dbReference type="EMBL" id="JABSNW010000005">
    <property type="protein sequence ID" value="KAL2886895.1"/>
    <property type="molecule type" value="Genomic_DNA"/>
</dbReference>
<feature type="chain" id="PRO_5045910257" description="Secreted protein" evidence="1">
    <location>
        <begin position="23"/>
        <end position="200"/>
    </location>
</feature>
<evidence type="ECO:0000256" key="1">
    <source>
        <dbReference type="SAM" id="SignalP"/>
    </source>
</evidence>
<dbReference type="GeneID" id="98118628"/>
<organism evidence="2 3">
    <name type="scientific">Ceratocystis lukuohia</name>
    <dbReference type="NCBI Taxonomy" id="2019550"/>
    <lineage>
        <taxon>Eukaryota</taxon>
        <taxon>Fungi</taxon>
        <taxon>Dikarya</taxon>
        <taxon>Ascomycota</taxon>
        <taxon>Pezizomycotina</taxon>
        <taxon>Sordariomycetes</taxon>
        <taxon>Hypocreomycetidae</taxon>
        <taxon>Microascales</taxon>
        <taxon>Ceratocystidaceae</taxon>
        <taxon>Ceratocystis</taxon>
    </lineage>
</organism>
<protein>
    <recommendedName>
        <fullName evidence="4">Secreted protein</fullName>
    </recommendedName>
</protein>
<dbReference type="Proteomes" id="UP001610728">
    <property type="component" value="Unassembled WGS sequence"/>
</dbReference>
<name>A0ABR4MF52_9PEZI</name>
<evidence type="ECO:0008006" key="4">
    <source>
        <dbReference type="Google" id="ProtNLM"/>
    </source>
</evidence>
<proteinExistence type="predicted"/>
<comment type="caution">
    <text evidence="2">The sequence shown here is derived from an EMBL/GenBank/DDBJ whole genome shotgun (WGS) entry which is preliminary data.</text>
</comment>
<keyword evidence="1" id="KW-0732">Signal</keyword>
<evidence type="ECO:0000313" key="2">
    <source>
        <dbReference type="EMBL" id="KAL2886895.1"/>
    </source>
</evidence>
<evidence type="ECO:0000313" key="3">
    <source>
        <dbReference type="Proteomes" id="UP001610728"/>
    </source>
</evidence>
<sequence>MLLPKFIQSLFMAALLSTQVIAGDKQVPRARDLALYIPKDGQYGWKEVRTTEGFFAKVYISQECKFIEVDKIENPTDDFKSYEALLSIWEHQSGLTVKSLQRIIYDNNVGSDADIIIDALKKLGRDPVVEGAIYGVEVSRDSSDQAEIWDLLSRASFAKDAVKICTEFQEMSNRYIHSYKIGKYPDSRLWVHVVFSTKHD</sequence>
<accession>A0ABR4MF52</accession>
<gene>
    <name evidence="2" type="ORF">HOO65_050016</name>
</gene>